<dbReference type="GO" id="GO:0008270">
    <property type="term" value="F:zinc ion binding"/>
    <property type="evidence" value="ECO:0007669"/>
    <property type="project" value="UniProtKB-KW"/>
</dbReference>
<dbReference type="PROSITE" id="PS50157">
    <property type="entry name" value="ZINC_FINGER_C2H2_2"/>
    <property type="match status" value="1"/>
</dbReference>
<keyword evidence="1" id="KW-0862">Zinc</keyword>
<dbReference type="EMBL" id="MK500327">
    <property type="protein sequence ID" value="QBK85768.1"/>
    <property type="molecule type" value="Genomic_DNA"/>
</dbReference>
<evidence type="ECO:0000256" key="1">
    <source>
        <dbReference type="PROSITE-ProRule" id="PRU00042"/>
    </source>
</evidence>
<protein>
    <recommendedName>
        <fullName evidence="3">C2H2-type domain-containing protein</fullName>
    </recommendedName>
</protein>
<reference evidence="4" key="1">
    <citation type="journal article" date="2019" name="MBio">
        <title>Virus Genomes from Deep Sea Sediments Expand the Ocean Megavirome and Support Independent Origins of Viral Gigantism.</title>
        <authorList>
            <person name="Backstrom D."/>
            <person name="Yutin N."/>
            <person name="Jorgensen S.L."/>
            <person name="Dharamshi J."/>
            <person name="Homa F."/>
            <person name="Zaremba-Niedwiedzka K."/>
            <person name="Spang A."/>
            <person name="Wolf Y.I."/>
            <person name="Koonin E.V."/>
            <person name="Ettema T.J."/>
        </authorList>
    </citation>
    <scope>NUCLEOTIDE SEQUENCE</scope>
</reference>
<accession>A0A481YRE9</accession>
<keyword evidence="1" id="KW-0863">Zinc-finger</keyword>
<feature type="domain" description="C2H2-type" evidence="3">
    <location>
        <begin position="1"/>
        <end position="21"/>
    </location>
</feature>
<keyword evidence="2" id="KW-0175">Coiled coil</keyword>
<proteinExistence type="predicted"/>
<keyword evidence="1" id="KW-0479">Metal-binding</keyword>
<name>A0A481YRE9_9VIRU</name>
<gene>
    <name evidence="4" type="ORF">LCMAC101_03630</name>
</gene>
<dbReference type="InterPro" id="IPR013087">
    <property type="entry name" value="Znf_C2H2_type"/>
</dbReference>
<organism evidence="4">
    <name type="scientific">Marseillevirus LCMAC101</name>
    <dbReference type="NCBI Taxonomy" id="2506602"/>
    <lineage>
        <taxon>Viruses</taxon>
        <taxon>Varidnaviria</taxon>
        <taxon>Bamfordvirae</taxon>
        <taxon>Nucleocytoviricota</taxon>
        <taxon>Megaviricetes</taxon>
        <taxon>Pimascovirales</taxon>
        <taxon>Pimascovirales incertae sedis</taxon>
        <taxon>Marseilleviridae</taxon>
    </lineage>
</organism>
<feature type="coiled-coil region" evidence="2">
    <location>
        <begin position="98"/>
        <end position="125"/>
    </location>
</feature>
<evidence type="ECO:0000313" key="4">
    <source>
        <dbReference type="EMBL" id="QBK85768.1"/>
    </source>
</evidence>
<evidence type="ECO:0000259" key="3">
    <source>
        <dbReference type="PROSITE" id="PS50157"/>
    </source>
</evidence>
<evidence type="ECO:0000256" key="2">
    <source>
        <dbReference type="SAM" id="Coils"/>
    </source>
</evidence>
<sequence length="308" mass="35406">MECTFCKRTFSTTSNLKYHQKHAKYCLNLQGSSCDLSKFICEFCEGCFTAKHTLTGHLLKCPDKKMSDLKSKYKRRILTLSSEIKKAKDIDGNKSNEISDLLAAAKKLKKRNNDLETQLAESEGIITGLKTAPDKRTIYNTAIHPKLVNLPINNIRALTDEYMIEKVNDGILTYNHASRGYPGILEVIGELITHENDDGEIERNYVCTDVSRNSFHRLLESKKWKSDKGGRYLNNMLNTFRDVMEEYKDKVYDIYKNTPHESIEWGQIDWERKNISLLYSGIVCDEGTSDREDLVNILRKEISKRASV</sequence>
<dbReference type="Gene3D" id="3.30.160.60">
    <property type="entry name" value="Classic Zinc Finger"/>
    <property type="match status" value="1"/>
</dbReference>